<protein>
    <submittedName>
        <fullName evidence="4">K Homology domain-containing protein</fullName>
    </submittedName>
</protein>
<dbReference type="GO" id="GO:0003723">
    <property type="term" value="F:RNA binding"/>
    <property type="evidence" value="ECO:0007669"/>
    <property type="project" value="InterPro"/>
</dbReference>
<feature type="region of interest" description="Disordered" evidence="1">
    <location>
        <begin position="128"/>
        <end position="181"/>
    </location>
</feature>
<sequence length="248" mass="26884">YDAKDALFRFLDRHIPNRDWPVRVDIRCADPIPRSVDEAVTHNVIETSDGRPTLSSGGVNRLTFMVEVEDAPRLIGKCGLNKRRLEELTKCALSLRTEEKRNGLFPVDVVGRSAADCERAKERILGFLEERPRINPSSPRKPPSQYGSPAKHRPASIASDSGGYDTPPSPTKSTGATNSLLGGDALDQTGFGLIWGNAMTADDSSSRKEGGYDSGCLPALGIRHPVLNESFLEHVAMAAIGGGQEDVF</sequence>
<organism evidence="3 4">
    <name type="scientific">Plectus sambesii</name>
    <dbReference type="NCBI Taxonomy" id="2011161"/>
    <lineage>
        <taxon>Eukaryota</taxon>
        <taxon>Metazoa</taxon>
        <taxon>Ecdysozoa</taxon>
        <taxon>Nematoda</taxon>
        <taxon>Chromadorea</taxon>
        <taxon>Plectida</taxon>
        <taxon>Plectina</taxon>
        <taxon>Plectoidea</taxon>
        <taxon>Plectidae</taxon>
        <taxon>Plectus</taxon>
    </lineage>
</organism>
<dbReference type="Proteomes" id="UP000887566">
    <property type="component" value="Unplaced"/>
</dbReference>
<evidence type="ECO:0000313" key="3">
    <source>
        <dbReference type="Proteomes" id="UP000887566"/>
    </source>
</evidence>
<evidence type="ECO:0000259" key="2">
    <source>
        <dbReference type="SMART" id="SM00322"/>
    </source>
</evidence>
<accession>A0A914WHZ0</accession>
<name>A0A914WHZ0_9BILA</name>
<dbReference type="InterPro" id="IPR036612">
    <property type="entry name" value="KH_dom_type_1_sf"/>
</dbReference>
<evidence type="ECO:0000256" key="1">
    <source>
        <dbReference type="SAM" id="MobiDB-lite"/>
    </source>
</evidence>
<dbReference type="InterPro" id="IPR004087">
    <property type="entry name" value="KH_dom"/>
</dbReference>
<evidence type="ECO:0000313" key="4">
    <source>
        <dbReference type="WBParaSite" id="PSAMB.scaffold4210size15307.g23736.t1"/>
    </source>
</evidence>
<keyword evidence="3" id="KW-1185">Reference proteome</keyword>
<reference evidence="4" key="1">
    <citation type="submission" date="2022-11" db="UniProtKB">
        <authorList>
            <consortium name="WormBaseParasite"/>
        </authorList>
    </citation>
    <scope>IDENTIFICATION</scope>
</reference>
<dbReference type="CDD" id="cd00105">
    <property type="entry name" value="KH-I"/>
    <property type="match status" value="1"/>
</dbReference>
<dbReference type="InterPro" id="IPR004088">
    <property type="entry name" value="KH_dom_type_1"/>
</dbReference>
<dbReference type="AlphaFoldDB" id="A0A914WHZ0"/>
<dbReference type="Pfam" id="PF00013">
    <property type="entry name" value="KH_1"/>
    <property type="match status" value="1"/>
</dbReference>
<feature type="compositionally biased region" description="Polar residues" evidence="1">
    <location>
        <begin position="171"/>
        <end position="180"/>
    </location>
</feature>
<dbReference type="Gene3D" id="3.30.1370.10">
    <property type="entry name" value="K Homology domain, type 1"/>
    <property type="match status" value="1"/>
</dbReference>
<dbReference type="WBParaSite" id="PSAMB.scaffold4210size15307.g23736.t1">
    <property type="protein sequence ID" value="PSAMB.scaffold4210size15307.g23736.t1"/>
    <property type="gene ID" value="PSAMB.scaffold4210size15307.g23736"/>
</dbReference>
<dbReference type="SMART" id="SM00322">
    <property type="entry name" value="KH"/>
    <property type="match status" value="1"/>
</dbReference>
<proteinExistence type="predicted"/>
<feature type="domain" description="K Homology" evidence="2">
    <location>
        <begin position="58"/>
        <end position="129"/>
    </location>
</feature>
<dbReference type="SUPFAM" id="SSF54791">
    <property type="entry name" value="Eukaryotic type KH-domain (KH-domain type I)"/>
    <property type="match status" value="1"/>
</dbReference>